<dbReference type="Proteomes" id="UP001432027">
    <property type="component" value="Unassembled WGS sequence"/>
</dbReference>
<sequence>DGYRTPSLPDYLLVSSSILLDLFLRCPACGTGSIVSMTSHLNGSALTLKWECEMCQEQSWSSQPRLSGRYWERNAKFVSAAHTTGLPLARVADFADVMGLAVPAQRTVHDLLVNLVLPSVDHVYVNHMRDVGRGVDVSIDGRYDSPGFCATNCTVSVIDLKTNLIMMVVNMHKRMRGIEGKSGRMEKEGVREGLKRIIALVYKIRSVCSDNDAKIGKMLREDVHFKDIKHLLDFWHLIKGINHDLRELAKKKSCPNI</sequence>
<evidence type="ECO:0000259" key="1">
    <source>
        <dbReference type="Pfam" id="PF20700"/>
    </source>
</evidence>
<comment type="caution">
    <text evidence="2">The sequence shown here is derived from an EMBL/GenBank/DDBJ whole genome shotgun (WGS) entry which is preliminary data.</text>
</comment>
<dbReference type="Pfam" id="PF20700">
    <property type="entry name" value="Mutator"/>
    <property type="match status" value="1"/>
</dbReference>
<dbReference type="PANTHER" id="PTHR31751:SF42">
    <property type="entry name" value="PROTEIN CBG10204"/>
    <property type="match status" value="1"/>
</dbReference>
<evidence type="ECO:0000313" key="2">
    <source>
        <dbReference type="EMBL" id="GMS97585.1"/>
    </source>
</evidence>
<evidence type="ECO:0000313" key="3">
    <source>
        <dbReference type="Proteomes" id="UP001432027"/>
    </source>
</evidence>
<dbReference type="EMBL" id="BTSX01000004">
    <property type="protein sequence ID" value="GMS97585.1"/>
    <property type="molecule type" value="Genomic_DNA"/>
</dbReference>
<dbReference type="PANTHER" id="PTHR31751">
    <property type="entry name" value="SI:CH211-108C17.2-RELATED-RELATED"/>
    <property type="match status" value="1"/>
</dbReference>
<keyword evidence="3" id="KW-1185">Reference proteome</keyword>
<organism evidence="2 3">
    <name type="scientific">Pristionchus entomophagus</name>
    <dbReference type="NCBI Taxonomy" id="358040"/>
    <lineage>
        <taxon>Eukaryota</taxon>
        <taxon>Metazoa</taxon>
        <taxon>Ecdysozoa</taxon>
        <taxon>Nematoda</taxon>
        <taxon>Chromadorea</taxon>
        <taxon>Rhabditida</taxon>
        <taxon>Rhabditina</taxon>
        <taxon>Diplogasteromorpha</taxon>
        <taxon>Diplogasteroidea</taxon>
        <taxon>Neodiplogasteridae</taxon>
        <taxon>Pristionchus</taxon>
    </lineage>
</organism>
<dbReference type="AlphaFoldDB" id="A0AAV5TSY3"/>
<proteinExistence type="predicted"/>
<reference evidence="2" key="1">
    <citation type="submission" date="2023-10" db="EMBL/GenBank/DDBJ databases">
        <title>Genome assembly of Pristionchus species.</title>
        <authorList>
            <person name="Yoshida K."/>
            <person name="Sommer R.J."/>
        </authorList>
    </citation>
    <scope>NUCLEOTIDE SEQUENCE</scope>
    <source>
        <strain evidence="2">RS0144</strain>
    </source>
</reference>
<protein>
    <recommendedName>
        <fullName evidence="1">Mutator-like transposase domain-containing protein</fullName>
    </recommendedName>
</protein>
<accession>A0AAV5TSY3</accession>
<feature type="domain" description="Mutator-like transposase" evidence="1">
    <location>
        <begin position="28"/>
        <end position="250"/>
    </location>
</feature>
<name>A0AAV5TSY3_9BILA</name>
<dbReference type="InterPro" id="IPR049012">
    <property type="entry name" value="Mutator_transp_dom"/>
</dbReference>
<gene>
    <name evidence="2" type="ORF">PENTCL1PPCAC_19760</name>
</gene>
<feature type="non-terminal residue" evidence="2">
    <location>
        <position position="1"/>
    </location>
</feature>